<dbReference type="KEGG" id="iva:Isova_0044"/>
<dbReference type="Gene3D" id="3.60.10.10">
    <property type="entry name" value="Endonuclease/exonuclease/phosphatase"/>
    <property type="match status" value="1"/>
</dbReference>
<dbReference type="GO" id="GO:0004519">
    <property type="term" value="F:endonuclease activity"/>
    <property type="evidence" value="ECO:0007669"/>
    <property type="project" value="UniProtKB-KW"/>
</dbReference>
<dbReference type="HOGENOM" id="CLU_060500_2_0_11"/>
<dbReference type="Proteomes" id="UP000009236">
    <property type="component" value="Chromosome"/>
</dbReference>
<evidence type="ECO:0000313" key="2">
    <source>
        <dbReference type="EMBL" id="AEG42862.1"/>
    </source>
</evidence>
<dbReference type="eggNOG" id="COG3568">
    <property type="taxonomic scope" value="Bacteria"/>
</dbReference>
<protein>
    <submittedName>
        <fullName evidence="2">Endonuclease/exonuclease/phosphatase</fullName>
    </submittedName>
</protein>
<dbReference type="PANTHER" id="PTHR14859">
    <property type="entry name" value="CALCOFLUOR WHITE HYPERSENSITIVE PROTEIN PRECURSOR"/>
    <property type="match status" value="1"/>
</dbReference>
<evidence type="ECO:0000313" key="3">
    <source>
        <dbReference type="Proteomes" id="UP000009236"/>
    </source>
</evidence>
<gene>
    <name evidence="2" type="ordered locus">Isova_0044</name>
</gene>
<accession>F6FQP7</accession>
<organism evidence="3">
    <name type="scientific">Isoptericola variabilis (strain 225)</name>
    <dbReference type="NCBI Taxonomy" id="743718"/>
    <lineage>
        <taxon>Bacteria</taxon>
        <taxon>Bacillati</taxon>
        <taxon>Actinomycetota</taxon>
        <taxon>Actinomycetes</taxon>
        <taxon>Micrococcales</taxon>
        <taxon>Promicromonosporaceae</taxon>
        <taxon>Isoptericola</taxon>
    </lineage>
</organism>
<dbReference type="InterPro" id="IPR051916">
    <property type="entry name" value="GPI-anchor_lipid_remodeler"/>
</dbReference>
<feature type="domain" description="Endonuclease/exonuclease/phosphatase" evidence="1">
    <location>
        <begin position="8"/>
        <end position="247"/>
    </location>
</feature>
<keyword evidence="3" id="KW-1185">Reference proteome</keyword>
<dbReference type="GO" id="GO:0016020">
    <property type="term" value="C:membrane"/>
    <property type="evidence" value="ECO:0007669"/>
    <property type="project" value="GOC"/>
</dbReference>
<dbReference type="InterPro" id="IPR005135">
    <property type="entry name" value="Endo/exonuclease/phosphatase"/>
</dbReference>
<dbReference type="EMBL" id="CP002810">
    <property type="protein sequence ID" value="AEG42862.1"/>
    <property type="molecule type" value="Genomic_DNA"/>
</dbReference>
<dbReference type="InterPro" id="IPR036691">
    <property type="entry name" value="Endo/exonu/phosph_ase_sf"/>
</dbReference>
<proteinExistence type="predicted"/>
<evidence type="ECO:0000259" key="1">
    <source>
        <dbReference type="Pfam" id="PF03372"/>
    </source>
</evidence>
<dbReference type="AlphaFoldDB" id="F6FQP7"/>
<dbReference type="GO" id="GO:0006506">
    <property type="term" value="P:GPI anchor biosynthetic process"/>
    <property type="evidence" value="ECO:0007669"/>
    <property type="project" value="TreeGrafter"/>
</dbReference>
<dbReference type="SUPFAM" id="SSF56219">
    <property type="entry name" value="DNase I-like"/>
    <property type="match status" value="1"/>
</dbReference>
<sequence length="260" mass="27909">MTTSLRIATFNILHGRSLSDGEVHLRRFGRAVAGLDADILAMQEVDRDQPRSTSADLTSVAAEAAGAPYHRFAATLHGEPGVWSAATGEAQPGVAEYGIAIVSRHPVIRWRRLALPALPIRWPLMLKDRPPILVKDEPRAALAAMIDVPGGPLTVVSTHLTFLPGWNAVQIRRLWWACRHLPRPLVVAGDLNLRGRIPARLTGWRPLAEAPTYPLEEPVHQIDHILGSGPVHAVGPGGAVHTGTSDHRALVAEVSCGGAA</sequence>
<dbReference type="Pfam" id="PF03372">
    <property type="entry name" value="Exo_endo_phos"/>
    <property type="match status" value="1"/>
</dbReference>
<dbReference type="GO" id="GO:0004527">
    <property type="term" value="F:exonuclease activity"/>
    <property type="evidence" value="ECO:0007669"/>
    <property type="project" value="UniProtKB-KW"/>
</dbReference>
<keyword evidence="2" id="KW-0269">Exonuclease</keyword>
<keyword evidence="2" id="KW-0540">Nuclease</keyword>
<name>F6FQP7_ISOV2</name>
<dbReference type="STRING" id="743718.Isova_0044"/>
<reference evidence="2 3" key="1">
    <citation type="submission" date="2011-05" db="EMBL/GenBank/DDBJ databases">
        <title>Complete sequence of Isoptericola variabilis 225.</title>
        <authorList>
            <consortium name="US DOE Joint Genome Institute"/>
            <person name="Lucas S."/>
            <person name="Han J."/>
            <person name="Lapidus A."/>
            <person name="Cheng J.-F."/>
            <person name="Goodwin L."/>
            <person name="Pitluck S."/>
            <person name="Peters L."/>
            <person name="Mikhailova N."/>
            <person name="Zeytun A."/>
            <person name="Han C."/>
            <person name="Tapia R."/>
            <person name="Land M."/>
            <person name="Hauser L."/>
            <person name="Kyrpides N."/>
            <person name="Ivanova N."/>
            <person name="Pagani I."/>
            <person name="Siebers A."/>
            <person name="Allgaier M."/>
            <person name="Thelen M."/>
            <person name="Hugenholtz P."/>
            <person name="Gladden J."/>
            <person name="Woyke T."/>
        </authorList>
    </citation>
    <scope>NUCLEOTIDE SEQUENCE [LARGE SCALE GENOMIC DNA]</scope>
    <source>
        <strain evidence="3">225</strain>
    </source>
</reference>
<dbReference type="RefSeq" id="WP_013837257.1">
    <property type="nucleotide sequence ID" value="NC_015588.1"/>
</dbReference>
<dbReference type="PANTHER" id="PTHR14859:SF1">
    <property type="entry name" value="PGAP2-INTERACTING PROTEIN"/>
    <property type="match status" value="1"/>
</dbReference>
<keyword evidence="2" id="KW-0378">Hydrolase</keyword>
<keyword evidence="2" id="KW-0255">Endonuclease</keyword>